<comment type="caution">
    <text evidence="2">The sequence shown here is derived from an EMBL/GenBank/DDBJ whole genome shotgun (WGS) entry which is preliminary data.</text>
</comment>
<evidence type="ECO:0000256" key="1">
    <source>
        <dbReference type="SAM" id="Phobius"/>
    </source>
</evidence>
<protein>
    <submittedName>
        <fullName evidence="2">Uncharacterized protein</fullName>
    </submittedName>
</protein>
<dbReference type="EMBL" id="QLLQ01000015">
    <property type="protein sequence ID" value="RAJ20594.1"/>
    <property type="molecule type" value="Genomic_DNA"/>
</dbReference>
<accession>A0A327RXS9</accession>
<keyword evidence="1" id="KW-0472">Membrane</keyword>
<keyword evidence="3" id="KW-1185">Reference proteome</keyword>
<sequence length="59" mass="6770">MSSTLMCGLLCFAFTFSNTEIKWLWTDNTPVAIVLGVVTIILEIFWFKEAKKLKIESLK</sequence>
<keyword evidence="1" id="KW-1133">Transmembrane helix</keyword>
<dbReference type="AlphaFoldDB" id="A0A327RXS9"/>
<name>A0A327RXS9_9FLAO</name>
<feature type="transmembrane region" description="Helical" evidence="1">
    <location>
        <begin position="29"/>
        <end position="47"/>
    </location>
</feature>
<reference evidence="2 3" key="1">
    <citation type="submission" date="2018-06" db="EMBL/GenBank/DDBJ databases">
        <title>Genomic Encyclopedia of Archaeal and Bacterial Type Strains, Phase II (KMG-II): from individual species to whole genera.</title>
        <authorList>
            <person name="Goeker M."/>
        </authorList>
    </citation>
    <scope>NUCLEOTIDE SEQUENCE [LARGE SCALE GENOMIC DNA]</scope>
    <source>
        <strain evidence="2 3">DSM 12408</strain>
    </source>
</reference>
<keyword evidence="1" id="KW-0812">Transmembrane</keyword>
<gene>
    <name evidence="2" type="ORF">LX77_03119</name>
</gene>
<proteinExistence type="predicted"/>
<dbReference type="Proteomes" id="UP000248987">
    <property type="component" value="Unassembled WGS sequence"/>
</dbReference>
<evidence type="ECO:0000313" key="2">
    <source>
        <dbReference type="EMBL" id="RAJ20594.1"/>
    </source>
</evidence>
<organism evidence="2 3">
    <name type="scientific">Gelidibacter algens</name>
    <dbReference type="NCBI Taxonomy" id="49280"/>
    <lineage>
        <taxon>Bacteria</taxon>
        <taxon>Pseudomonadati</taxon>
        <taxon>Bacteroidota</taxon>
        <taxon>Flavobacteriia</taxon>
        <taxon>Flavobacteriales</taxon>
        <taxon>Flavobacteriaceae</taxon>
        <taxon>Gelidibacter</taxon>
    </lineage>
</organism>
<evidence type="ECO:0000313" key="3">
    <source>
        <dbReference type="Proteomes" id="UP000248987"/>
    </source>
</evidence>